<sequence length="89" mass="9947">MKTIISNAPEQNNVVQKGLLPHSKGYANSQADLIAERFSRIRYGSDSTSGWLTRPYQGSGQQVQKNQSLGFLKGLYLKLFQLINDLKCS</sequence>
<dbReference type="RefSeq" id="WP_127821671.1">
    <property type="nucleotide sequence ID" value="NZ_RWGX02000005.1"/>
</dbReference>
<dbReference type="EMBL" id="RWGX01000004">
    <property type="protein sequence ID" value="RVU88721.1"/>
    <property type="molecule type" value="Genomic_DNA"/>
</dbReference>
<dbReference type="AlphaFoldDB" id="A0AA94JPJ1"/>
<evidence type="ECO:0000313" key="1">
    <source>
        <dbReference type="EMBL" id="RVU87390.1"/>
    </source>
</evidence>
<reference evidence="2" key="1">
    <citation type="submission" date="2018-12" db="EMBL/GenBank/DDBJ databases">
        <title>Draft genome sequence of Flaovobacterium columnare BGFS27 isolated from channel catfish in Alabama.</title>
        <authorList>
            <person name="Cai W."/>
            <person name="Arias C."/>
        </authorList>
    </citation>
    <scope>NUCLEOTIDE SEQUENCE [LARGE SCALE GENOMIC DNA]</scope>
    <source>
        <strain evidence="2">BGFS27</strain>
    </source>
</reference>
<accession>A0AA94JPJ1</accession>
<dbReference type="EMBL" id="RWGX01000005">
    <property type="protein sequence ID" value="RVU87390.1"/>
    <property type="molecule type" value="Genomic_DNA"/>
</dbReference>
<evidence type="ECO:0000313" key="2">
    <source>
        <dbReference type="EMBL" id="RVU88721.1"/>
    </source>
</evidence>
<name>A0AA94JPJ1_9FLAO</name>
<proteinExistence type="predicted"/>
<dbReference type="EMBL" id="RWGX01000003">
    <property type="protein sequence ID" value="RVU88829.1"/>
    <property type="molecule type" value="Genomic_DNA"/>
</dbReference>
<evidence type="ECO:0000313" key="3">
    <source>
        <dbReference type="EMBL" id="RVU88829.1"/>
    </source>
</evidence>
<comment type="caution">
    <text evidence="2">The sequence shown here is derived from an EMBL/GenBank/DDBJ whole genome shotgun (WGS) entry which is preliminary data.</text>
</comment>
<protein>
    <submittedName>
        <fullName evidence="2">Uncharacterized protein</fullName>
    </submittedName>
</protein>
<gene>
    <name evidence="3" type="ORF">EJB19_01340</name>
    <name evidence="2" type="ORF">EJB19_11370</name>
    <name evidence="1" type="ORF">EJB19_13915</name>
</gene>
<organism evidence="2">
    <name type="scientific">Flavobacterium columnare</name>
    <dbReference type="NCBI Taxonomy" id="996"/>
    <lineage>
        <taxon>Bacteria</taxon>
        <taxon>Pseudomonadati</taxon>
        <taxon>Bacteroidota</taxon>
        <taxon>Flavobacteriia</taxon>
        <taxon>Flavobacteriales</taxon>
        <taxon>Flavobacteriaceae</taxon>
        <taxon>Flavobacterium</taxon>
    </lineage>
</organism>